<feature type="transmembrane region" description="Helical" evidence="9">
    <location>
        <begin position="604"/>
        <end position="622"/>
    </location>
</feature>
<feature type="transmembrane region" description="Helical" evidence="9">
    <location>
        <begin position="82"/>
        <end position="105"/>
    </location>
</feature>
<organism evidence="10 11">
    <name type="scientific">Thiobacter aerophilum</name>
    <dbReference type="NCBI Taxonomy" id="3121275"/>
    <lineage>
        <taxon>Bacteria</taxon>
        <taxon>Pseudomonadati</taxon>
        <taxon>Pseudomonadota</taxon>
        <taxon>Betaproteobacteria</taxon>
        <taxon>Burkholderiales</taxon>
        <taxon>Thiobacteraceae</taxon>
        <taxon>Thiobacter</taxon>
    </lineage>
</organism>
<evidence type="ECO:0000256" key="1">
    <source>
        <dbReference type="ARBA" id="ARBA00004141"/>
    </source>
</evidence>
<feature type="transmembrane region" description="Helical" evidence="9">
    <location>
        <begin position="441"/>
        <end position="460"/>
    </location>
</feature>
<keyword evidence="5 9" id="KW-1133">Transmembrane helix</keyword>
<keyword evidence="11" id="KW-1185">Reference proteome</keyword>
<evidence type="ECO:0000256" key="8">
    <source>
        <dbReference type="SAM" id="MobiDB-lite"/>
    </source>
</evidence>
<feature type="transmembrane region" description="Helical" evidence="9">
    <location>
        <begin position="191"/>
        <end position="211"/>
    </location>
</feature>
<comment type="subcellular location">
    <subcellularLocation>
        <location evidence="1">Membrane</location>
        <topology evidence="1">Multi-pass membrane protein</topology>
    </subcellularLocation>
</comment>
<feature type="transmembrane region" description="Helical" evidence="9">
    <location>
        <begin position="573"/>
        <end position="597"/>
    </location>
</feature>
<keyword evidence="4 9" id="KW-0812">Transmembrane</keyword>
<dbReference type="Gene3D" id="1.20.1730.10">
    <property type="entry name" value="Sodium/glucose cotransporter"/>
    <property type="match status" value="2"/>
</dbReference>
<evidence type="ECO:0000313" key="10">
    <source>
        <dbReference type="EMBL" id="MEO1767907.1"/>
    </source>
</evidence>
<evidence type="ECO:0000256" key="5">
    <source>
        <dbReference type="ARBA" id="ARBA00022989"/>
    </source>
</evidence>
<feature type="transmembrane region" description="Helical" evidence="9">
    <location>
        <begin position="379"/>
        <end position="401"/>
    </location>
</feature>
<dbReference type="PANTHER" id="PTHR48086">
    <property type="entry name" value="SODIUM/PROLINE SYMPORTER-RELATED"/>
    <property type="match status" value="1"/>
</dbReference>
<dbReference type="InterPro" id="IPR001734">
    <property type="entry name" value="Na/solute_symporter"/>
</dbReference>
<evidence type="ECO:0000256" key="3">
    <source>
        <dbReference type="ARBA" id="ARBA00022448"/>
    </source>
</evidence>
<feature type="region of interest" description="Disordered" evidence="8">
    <location>
        <begin position="343"/>
        <end position="369"/>
    </location>
</feature>
<dbReference type="CDD" id="cd11480">
    <property type="entry name" value="SLC5sbd_u4"/>
    <property type="match status" value="1"/>
</dbReference>
<evidence type="ECO:0000256" key="2">
    <source>
        <dbReference type="ARBA" id="ARBA00006434"/>
    </source>
</evidence>
<comment type="similarity">
    <text evidence="2 7">Belongs to the sodium:solute symporter (SSF) (TC 2.A.21) family.</text>
</comment>
<evidence type="ECO:0000256" key="7">
    <source>
        <dbReference type="RuleBase" id="RU362091"/>
    </source>
</evidence>
<dbReference type="InterPro" id="IPR050277">
    <property type="entry name" value="Sodium:Solute_Symporter"/>
</dbReference>
<feature type="transmembrane region" description="Helical" evidence="9">
    <location>
        <begin position="112"/>
        <end position="133"/>
    </location>
</feature>
<accession>A0ABV0EJ95</accession>
<evidence type="ECO:0000256" key="9">
    <source>
        <dbReference type="SAM" id="Phobius"/>
    </source>
</evidence>
<feature type="transmembrane region" description="Helical" evidence="9">
    <location>
        <begin position="413"/>
        <end position="434"/>
    </location>
</feature>
<feature type="transmembrane region" description="Helical" evidence="9">
    <location>
        <begin position="550"/>
        <end position="567"/>
    </location>
</feature>
<dbReference type="InterPro" id="IPR038377">
    <property type="entry name" value="Na/Glc_symporter_sf"/>
</dbReference>
<comment type="caution">
    <text evidence="10">The sequence shown here is derived from an EMBL/GenBank/DDBJ whole genome shotgun (WGS) entry which is preliminary data.</text>
</comment>
<evidence type="ECO:0000256" key="4">
    <source>
        <dbReference type="ARBA" id="ARBA00022692"/>
    </source>
</evidence>
<dbReference type="NCBIfam" id="TIGR03648">
    <property type="entry name" value="Na_symport_lg"/>
    <property type="match status" value="1"/>
</dbReference>
<keyword evidence="3" id="KW-0813">Transport</keyword>
<dbReference type="PROSITE" id="PS50283">
    <property type="entry name" value="NA_SOLUT_SYMP_3"/>
    <property type="match status" value="1"/>
</dbReference>
<dbReference type="Proteomes" id="UP001482231">
    <property type="component" value="Unassembled WGS sequence"/>
</dbReference>
<feature type="compositionally biased region" description="Basic and acidic residues" evidence="8">
    <location>
        <begin position="359"/>
        <end position="369"/>
    </location>
</feature>
<gene>
    <name evidence="10" type="ORF">V6E02_11865</name>
</gene>
<protein>
    <submittedName>
        <fullName evidence="10">Sodium:solute symporter family protein</fullName>
    </submittedName>
</protein>
<dbReference type="Pfam" id="PF00474">
    <property type="entry name" value="SSF"/>
    <property type="match status" value="2"/>
</dbReference>
<keyword evidence="6 9" id="KW-0472">Membrane</keyword>
<feature type="transmembrane region" description="Helical" evidence="9">
    <location>
        <begin position="500"/>
        <end position="529"/>
    </location>
</feature>
<dbReference type="EMBL" id="JBAJEX010000012">
    <property type="protein sequence ID" value="MEO1767907.1"/>
    <property type="molecule type" value="Genomic_DNA"/>
</dbReference>
<feature type="transmembrane region" description="Helical" evidence="9">
    <location>
        <begin position="649"/>
        <end position="669"/>
    </location>
</feature>
<reference evidence="10 11" key="1">
    <citation type="submission" date="2024-02" db="EMBL/GenBank/DDBJ databases">
        <title>New thermophilic sulfur-oxidizing bacteria from a hot springs of the Uzon caldera (Kamchatka, Russia).</title>
        <authorList>
            <person name="Dukat A.M."/>
            <person name="Elcheninov A.G."/>
            <person name="Frolov E.N."/>
        </authorList>
    </citation>
    <scope>NUCLEOTIDE SEQUENCE [LARGE SCALE GENOMIC DNA]</scope>
    <source>
        <strain evidence="10 11">AK1</strain>
    </source>
</reference>
<sequence>MAATTQAQFAQSLKKYYSFYTGGFILFIVALATAEQMGLPPKWIGYVFLFATVALYAGIGIMSRTADVAEYYVAGRRVPAVFNGMATGADWMSAASFIGMAGGLYLQGYDGLAFIMGWTGGYVLVALLLAPYLRKFGQFTIPDFLGARYGGHTVRMIGVLAAILCSFTYVVAQVMGVGLITSRLSGIEFQIGVFVGLAGILVCSFLGGMRAVTWTQVAQYIILIIAYLLPVVWLSVQQTGNPVAQIAYGQQLARLAELEQRIKNDPKEIEVRQIHKDKQLALEARIKDLEANPEAVYAEEKAKVQAKLAELKAAPMVDPKALAAAEKALKEFPPTPAKLKEQLKKDADAAKAKAAPPRPHAEAFPGKDDKERDIKRRNFLALIFCLMLGTAALPHILMRYYTTPSVREARESVGWSLFFIFLLYFTAPALAVLVKFDVYSNLVGSSFASLPAWVAKWAAVDASLVSVKDLNGDGIVQLAELSLHQDMIVLATPEIAGLPYVVSGLVAAGGLAAALSTADGLLLTIANALSHDVYYKMVNPNASTTTRLTVAKTLLLLVAAAAAAVAAQKPADILFLVSAAFSFAAASFFPALVLGIFWKRTTKLGAILGMLSGLGVTFYYMATTQPWLRGVFGVTTPIADAKWWDIEPISAGLFGVPVGFVVMVIVSLLTPEPDKATQELVEHVRYPNLVGDIRTEAT</sequence>
<evidence type="ECO:0000256" key="6">
    <source>
        <dbReference type="ARBA" id="ARBA00023136"/>
    </source>
</evidence>
<dbReference type="InterPro" id="IPR019899">
    <property type="entry name" value="Na/solute_symporter_VC_2705"/>
</dbReference>
<dbReference type="RefSeq" id="WP_347309018.1">
    <property type="nucleotide sequence ID" value="NZ_JBAJEX010000012.1"/>
</dbReference>
<name>A0ABV0EJ95_9BURK</name>
<feature type="transmembrane region" description="Helical" evidence="9">
    <location>
        <begin position="16"/>
        <end position="34"/>
    </location>
</feature>
<proteinExistence type="inferred from homology"/>
<feature type="transmembrane region" description="Helical" evidence="9">
    <location>
        <begin position="43"/>
        <end position="62"/>
    </location>
</feature>
<dbReference type="PANTHER" id="PTHR48086:SF5">
    <property type="entry name" value="NA(+):SOLUTE SYMPORTER (SSF FAMILY)"/>
    <property type="match status" value="1"/>
</dbReference>
<evidence type="ECO:0000313" key="11">
    <source>
        <dbReference type="Proteomes" id="UP001482231"/>
    </source>
</evidence>
<feature type="transmembrane region" description="Helical" evidence="9">
    <location>
        <begin position="153"/>
        <end position="179"/>
    </location>
</feature>